<evidence type="ECO:0000313" key="3">
    <source>
        <dbReference type="Proteomes" id="UP000008021"/>
    </source>
</evidence>
<dbReference type="Proteomes" id="UP000008021">
    <property type="component" value="Chromosome 5"/>
</dbReference>
<organism evidence="2">
    <name type="scientific">Oryza meridionalis</name>
    <dbReference type="NCBI Taxonomy" id="40149"/>
    <lineage>
        <taxon>Eukaryota</taxon>
        <taxon>Viridiplantae</taxon>
        <taxon>Streptophyta</taxon>
        <taxon>Embryophyta</taxon>
        <taxon>Tracheophyta</taxon>
        <taxon>Spermatophyta</taxon>
        <taxon>Magnoliopsida</taxon>
        <taxon>Liliopsida</taxon>
        <taxon>Poales</taxon>
        <taxon>Poaceae</taxon>
        <taxon>BOP clade</taxon>
        <taxon>Oryzoideae</taxon>
        <taxon>Oryzeae</taxon>
        <taxon>Oryzinae</taxon>
        <taxon>Oryza</taxon>
    </lineage>
</organism>
<dbReference type="EnsemblPlants" id="OMERI05G18280.1">
    <property type="protein sequence ID" value="OMERI05G18280.1"/>
    <property type="gene ID" value="OMERI05G18280"/>
</dbReference>
<dbReference type="HOGENOM" id="CLU_1743434_0_0_1"/>
<proteinExistence type="predicted"/>
<feature type="region of interest" description="Disordered" evidence="1">
    <location>
        <begin position="58"/>
        <end position="123"/>
    </location>
</feature>
<accession>A0A0E0DT31</accession>
<protein>
    <submittedName>
        <fullName evidence="2">Uncharacterized protein</fullName>
    </submittedName>
</protein>
<evidence type="ECO:0000313" key="2">
    <source>
        <dbReference type="EnsemblPlants" id="OMERI05G18280.1"/>
    </source>
</evidence>
<dbReference type="Gramene" id="OMERI05G18280.1">
    <property type="protein sequence ID" value="OMERI05G18280.1"/>
    <property type="gene ID" value="OMERI05G18280"/>
</dbReference>
<feature type="compositionally biased region" description="Low complexity" evidence="1">
    <location>
        <begin position="82"/>
        <end position="102"/>
    </location>
</feature>
<reference evidence="2" key="1">
    <citation type="submission" date="2015-04" db="UniProtKB">
        <authorList>
            <consortium name="EnsemblPlants"/>
        </authorList>
    </citation>
    <scope>IDENTIFICATION</scope>
</reference>
<dbReference type="AlphaFoldDB" id="A0A0E0DT31"/>
<reference evidence="2" key="2">
    <citation type="submission" date="2018-05" db="EMBL/GenBank/DDBJ databases">
        <title>OmerRS3 (Oryza meridionalis Reference Sequence Version 3).</title>
        <authorList>
            <person name="Zhang J."/>
            <person name="Kudrna D."/>
            <person name="Lee S."/>
            <person name="Talag J."/>
            <person name="Welchert J."/>
            <person name="Wing R.A."/>
        </authorList>
    </citation>
    <scope>NUCLEOTIDE SEQUENCE [LARGE SCALE GENOMIC DNA]</scope>
    <source>
        <strain evidence="2">cv. OR44</strain>
    </source>
</reference>
<name>A0A0E0DT31_9ORYZ</name>
<sequence>MRLVVARGGAVAPRRRWATGGGTEVEAVRWRDGGGAAPVRWRRQRDRGRTIPHLLIGRRRCGDKPSSPPRCGAKPPPPPGPIASSPSRHIAAVGATHAGSAAPHRLLAPSRATSPPPGQANAAAAAPHRLLACLTVKPQDLICDEFLSCK</sequence>
<keyword evidence="3" id="KW-1185">Reference proteome</keyword>
<evidence type="ECO:0000256" key="1">
    <source>
        <dbReference type="SAM" id="MobiDB-lite"/>
    </source>
</evidence>